<dbReference type="SMART" id="SM00645">
    <property type="entry name" value="Pept_C1"/>
    <property type="match status" value="1"/>
</dbReference>
<comment type="similarity">
    <text evidence="1">Belongs to the peptidase C1 family.</text>
</comment>
<comment type="caution">
    <text evidence="3">The sequence shown here is derived from an EMBL/GenBank/DDBJ whole genome shotgun (WGS) entry which is preliminary data.</text>
</comment>
<dbReference type="GO" id="GO:0008234">
    <property type="term" value="F:cysteine-type peptidase activity"/>
    <property type="evidence" value="ECO:0007669"/>
    <property type="project" value="InterPro"/>
</dbReference>
<feature type="domain" description="Peptidase C1A papain C-terminal" evidence="2">
    <location>
        <begin position="83"/>
        <end position="287"/>
    </location>
</feature>
<accession>A0AAD9NY80</accession>
<reference evidence="3" key="1">
    <citation type="journal article" date="2023" name="Mol. Biol. Evol.">
        <title>Third-Generation Sequencing Reveals the Adaptive Role of the Epigenome in Three Deep-Sea Polychaetes.</title>
        <authorList>
            <person name="Perez M."/>
            <person name="Aroh O."/>
            <person name="Sun Y."/>
            <person name="Lan Y."/>
            <person name="Juniper S.K."/>
            <person name="Young C.R."/>
            <person name="Angers B."/>
            <person name="Qian P.Y."/>
        </authorList>
    </citation>
    <scope>NUCLEOTIDE SEQUENCE</scope>
    <source>
        <strain evidence="3">R07B-5</strain>
    </source>
</reference>
<organism evidence="3 4">
    <name type="scientific">Ridgeia piscesae</name>
    <name type="common">Tubeworm</name>
    <dbReference type="NCBI Taxonomy" id="27915"/>
    <lineage>
        <taxon>Eukaryota</taxon>
        <taxon>Metazoa</taxon>
        <taxon>Spiralia</taxon>
        <taxon>Lophotrochozoa</taxon>
        <taxon>Annelida</taxon>
        <taxon>Polychaeta</taxon>
        <taxon>Sedentaria</taxon>
        <taxon>Canalipalpata</taxon>
        <taxon>Sabellida</taxon>
        <taxon>Siboglinidae</taxon>
        <taxon>Ridgeia</taxon>
    </lineage>
</organism>
<protein>
    <recommendedName>
        <fullName evidence="2">Peptidase C1A papain C-terminal domain-containing protein</fullName>
    </recommendedName>
</protein>
<name>A0AAD9NY80_RIDPI</name>
<dbReference type="Pfam" id="PF00112">
    <property type="entry name" value="Peptidase_C1"/>
    <property type="match status" value="1"/>
</dbReference>
<sequence length="289" mass="32504">MSTCTDAAVTGEYNWQCTQKICLIRTELIDFVNAGSYGWKSDRYPFFWGLTLAEGIQYRLGTFEPIAPVKRMSSVRGHSNVALPTSFDARRQWPRFIHPVLDQGNCAASWAFSTISVASDRLSIHSGGALRQPLSPQNLISCNNDRQQRGCEGGYLGRAWWYMRHTGVVSEACYPFESGDTRAAGRCQLHRPVRHARARVVCPSNGVTTSKVFRASPPYRIAPNERDIMKEIMVNGPVQATMEVKEDFYMYRSGVYRYSLPADHVASNHRRTGFHSVKILGYVLAPSRA</sequence>
<evidence type="ECO:0000313" key="4">
    <source>
        <dbReference type="Proteomes" id="UP001209878"/>
    </source>
</evidence>
<dbReference type="InterPro" id="IPR013128">
    <property type="entry name" value="Peptidase_C1A"/>
</dbReference>
<dbReference type="EMBL" id="JAODUO010000255">
    <property type="protein sequence ID" value="KAK2184718.1"/>
    <property type="molecule type" value="Genomic_DNA"/>
</dbReference>
<dbReference type="AlphaFoldDB" id="A0AAD9NY80"/>
<dbReference type="Proteomes" id="UP001209878">
    <property type="component" value="Unassembled WGS sequence"/>
</dbReference>
<evidence type="ECO:0000313" key="3">
    <source>
        <dbReference type="EMBL" id="KAK2184718.1"/>
    </source>
</evidence>
<dbReference type="GO" id="GO:0006508">
    <property type="term" value="P:proteolysis"/>
    <property type="evidence" value="ECO:0007669"/>
    <property type="project" value="InterPro"/>
</dbReference>
<keyword evidence="4" id="KW-1185">Reference proteome</keyword>
<evidence type="ECO:0000256" key="1">
    <source>
        <dbReference type="ARBA" id="ARBA00008455"/>
    </source>
</evidence>
<dbReference type="PANTHER" id="PTHR12411">
    <property type="entry name" value="CYSTEINE PROTEASE FAMILY C1-RELATED"/>
    <property type="match status" value="1"/>
</dbReference>
<evidence type="ECO:0000259" key="2">
    <source>
        <dbReference type="SMART" id="SM00645"/>
    </source>
</evidence>
<dbReference type="SUPFAM" id="SSF54001">
    <property type="entry name" value="Cysteine proteinases"/>
    <property type="match status" value="1"/>
</dbReference>
<proteinExistence type="inferred from homology"/>
<dbReference type="InterPro" id="IPR038765">
    <property type="entry name" value="Papain-like_cys_pep_sf"/>
</dbReference>
<gene>
    <name evidence="3" type="ORF">NP493_255g00017</name>
</gene>
<dbReference type="InterPro" id="IPR000668">
    <property type="entry name" value="Peptidase_C1A_C"/>
</dbReference>
<dbReference type="Gene3D" id="3.90.70.10">
    <property type="entry name" value="Cysteine proteinases"/>
    <property type="match status" value="1"/>
</dbReference>